<evidence type="ECO:0000313" key="1">
    <source>
        <dbReference type="EMBL" id="MBJ7549963.1"/>
    </source>
</evidence>
<protein>
    <submittedName>
        <fullName evidence="1">Uncharacterized protein</fullName>
    </submittedName>
</protein>
<organism evidence="1 2">
    <name type="scientific">Marinomonas ostreistagni</name>
    <dbReference type="NCBI Taxonomy" id="359209"/>
    <lineage>
        <taxon>Bacteria</taxon>
        <taxon>Pseudomonadati</taxon>
        <taxon>Pseudomonadota</taxon>
        <taxon>Gammaproteobacteria</taxon>
        <taxon>Oceanospirillales</taxon>
        <taxon>Oceanospirillaceae</taxon>
        <taxon>Marinomonas</taxon>
    </lineage>
</organism>
<gene>
    <name evidence="1" type="ORF">JHD44_04670</name>
</gene>
<dbReference type="RefSeq" id="WP_199461560.1">
    <property type="nucleotide sequence ID" value="NZ_JAEMUH010000004.1"/>
</dbReference>
<reference evidence="1 2" key="1">
    <citation type="submission" date="2020-12" db="EMBL/GenBank/DDBJ databases">
        <title>Comparative genome analysis of fungal antagonists Marinomonas ostreistagni 398 and M. spartinae 468.</title>
        <authorList>
            <person name="Fields J.L."/>
            <person name="Mavrodi O.V."/>
            <person name="Biber P.D."/>
            <person name="Indest K.J."/>
            <person name="Mavrodi D.V."/>
        </authorList>
    </citation>
    <scope>NUCLEOTIDE SEQUENCE [LARGE SCALE GENOMIC DNA]</scope>
    <source>
        <strain evidence="1 2">USM7</strain>
    </source>
</reference>
<sequence length="624" mass="73028">MKIKNSIHINPHYFKESSWDQRFEIMEDLFQEGQFSILWSKLQTFQEADLPQARRPRYYFYILSCAVYGIGDLLKAKHLNRQLNFRFHPTMRYRLSLRLKDFVTANRLRHSHVFNENERADFCHTLGLHCLAKGKFKFGFHFYQERYKAINTPKSLMSPLKYHYLTSDSKLDSNIIVLEQGMGEVLISLLHIKSSGNHEKSTFCGMAKYSRMVKRYFPNATYLTRLKISEFENKEGILAVDFLKRSWEQKHTLSIEVPLDQPIRTRHSKPKIGICWRGGAGQNRREERHIPLKYFLEFLPNENDYIVLQYDTTEEEKQLLEKHPNIQIPLVDLTNDALVTFDIIRELAGVISVAGANWHLAGSANIPFLAIMHEHSHWLWGKNSDANSVYPSATTIRKIDLSFDVVNRWAFTAISMWHSRSVEACISSHKACERPIFITGLPSKALSQTMKKFVENGLWINNKAKNLSSENEIYGSEIIRKRLVFNILNKLGVSEEGHTFPAASDQIPPFPWLRFQIEKALHEEGYDRNTRWGYQDFRLVLLWPLLARAYPNATWIIVRQDIQKVGLELLEKPAYTKQSTSYEYWSMYLRVFNDRLLSLKNSQEEIVELSNEDLSSTYIRTLLR</sequence>
<dbReference type="SUPFAM" id="SSF53756">
    <property type="entry name" value="UDP-Glycosyltransferase/glycogen phosphorylase"/>
    <property type="match status" value="1"/>
</dbReference>
<keyword evidence="2" id="KW-1185">Reference proteome</keyword>
<accession>A0ABS0Z950</accession>
<name>A0ABS0Z950_9GAMM</name>
<evidence type="ECO:0000313" key="2">
    <source>
        <dbReference type="Proteomes" id="UP000598488"/>
    </source>
</evidence>
<dbReference type="Proteomes" id="UP000598488">
    <property type="component" value="Unassembled WGS sequence"/>
</dbReference>
<proteinExistence type="predicted"/>
<dbReference type="EMBL" id="JAEMUH010000004">
    <property type="protein sequence ID" value="MBJ7549963.1"/>
    <property type="molecule type" value="Genomic_DNA"/>
</dbReference>
<comment type="caution">
    <text evidence="1">The sequence shown here is derived from an EMBL/GenBank/DDBJ whole genome shotgun (WGS) entry which is preliminary data.</text>
</comment>